<organism evidence="1 2">
    <name type="scientific">Haloterrigena alkaliphila</name>
    <dbReference type="NCBI Taxonomy" id="2816475"/>
    <lineage>
        <taxon>Archaea</taxon>
        <taxon>Methanobacteriati</taxon>
        <taxon>Methanobacteriota</taxon>
        <taxon>Stenosarchaea group</taxon>
        <taxon>Halobacteria</taxon>
        <taxon>Halobacteriales</taxon>
        <taxon>Natrialbaceae</taxon>
        <taxon>Haloterrigena</taxon>
    </lineage>
</organism>
<evidence type="ECO:0000313" key="1">
    <source>
        <dbReference type="EMBL" id="QSX00068.1"/>
    </source>
</evidence>
<dbReference type="InterPro" id="IPR055766">
    <property type="entry name" value="DUF7342"/>
</dbReference>
<dbReference type="InterPro" id="IPR036388">
    <property type="entry name" value="WH-like_DNA-bd_sf"/>
</dbReference>
<keyword evidence="2" id="KW-1185">Reference proteome</keyword>
<accession>A0A8A2VHC7</accession>
<sequence length="178" mass="20634">MPGAGYPNDSDAVAEERERWVRETSTRDRVYETAIQLYEPATAETVADRARCSEGAAREHLEWFSDRGIVEPIDGRPKRYQRNDAYFEWIRANELRRECTPSELETRLEDLVEDERAYLDRYGVDSPQQVDALEAGDYDSIETVWEDVGEWKTIRREIRILERARKDRDAFGGAGIVG</sequence>
<dbReference type="Proteomes" id="UP000663203">
    <property type="component" value="Chromosome"/>
</dbReference>
<dbReference type="Gene3D" id="1.10.10.10">
    <property type="entry name" value="Winged helix-like DNA-binding domain superfamily/Winged helix DNA-binding domain"/>
    <property type="match status" value="1"/>
</dbReference>
<dbReference type="GeneID" id="63186363"/>
<reference evidence="1 2" key="1">
    <citation type="submission" date="2021-03" db="EMBL/GenBank/DDBJ databases">
        <title>Haloterrigena longa sp. nov. and Haloterrigena limicola sp. nov., extremely halophilic archaea isolated from a salt lake.</title>
        <authorList>
            <person name="Henglin C."/>
        </authorList>
    </citation>
    <scope>NUCLEOTIDE SEQUENCE [LARGE SCALE GENOMIC DNA]</scope>
    <source>
        <strain evidence="1 2">KZCA68</strain>
    </source>
</reference>
<dbReference type="RefSeq" id="WP_207289760.1">
    <property type="nucleotide sequence ID" value="NZ_CP071462.1"/>
</dbReference>
<proteinExistence type="predicted"/>
<name>A0A8A2VHC7_9EURY</name>
<gene>
    <name evidence="1" type="ORF">J0X25_03620</name>
</gene>
<dbReference type="KEGG" id="hakz:J0X25_03620"/>
<dbReference type="Pfam" id="PF24033">
    <property type="entry name" value="DUF7342"/>
    <property type="match status" value="1"/>
</dbReference>
<dbReference type="EMBL" id="CP071462">
    <property type="protein sequence ID" value="QSX00068.1"/>
    <property type="molecule type" value="Genomic_DNA"/>
</dbReference>
<dbReference type="AlphaFoldDB" id="A0A8A2VHC7"/>
<evidence type="ECO:0000313" key="2">
    <source>
        <dbReference type="Proteomes" id="UP000663203"/>
    </source>
</evidence>
<protein>
    <submittedName>
        <fullName evidence="1">Transcriptional regulator</fullName>
    </submittedName>
</protein>